<gene>
    <name evidence="2" type="ORF">CVLEPA_LOCUS32033</name>
</gene>
<accession>A0ABP0H3P5</accession>
<evidence type="ECO:0000313" key="2">
    <source>
        <dbReference type="EMBL" id="CAK8698603.1"/>
    </source>
</evidence>
<proteinExistence type="predicted"/>
<feature type="transmembrane region" description="Helical" evidence="1">
    <location>
        <begin position="129"/>
        <end position="152"/>
    </location>
</feature>
<keyword evidence="3" id="KW-1185">Reference proteome</keyword>
<keyword evidence="1" id="KW-0812">Transmembrane</keyword>
<dbReference type="Gene3D" id="1.20.140.150">
    <property type="match status" value="1"/>
</dbReference>
<name>A0ABP0H3P5_CLALP</name>
<evidence type="ECO:0000313" key="3">
    <source>
        <dbReference type="Proteomes" id="UP001642483"/>
    </source>
</evidence>
<dbReference type="EMBL" id="CAWYQH010000174">
    <property type="protein sequence ID" value="CAK8698603.1"/>
    <property type="molecule type" value="Genomic_DNA"/>
</dbReference>
<dbReference type="Proteomes" id="UP001642483">
    <property type="component" value="Unassembled WGS sequence"/>
</dbReference>
<protein>
    <submittedName>
        <fullName evidence="2">Uncharacterized protein</fullName>
    </submittedName>
</protein>
<keyword evidence="1" id="KW-0472">Membrane</keyword>
<evidence type="ECO:0000256" key="1">
    <source>
        <dbReference type="SAM" id="Phobius"/>
    </source>
</evidence>
<feature type="transmembrane region" description="Helical" evidence="1">
    <location>
        <begin position="96"/>
        <end position="117"/>
    </location>
</feature>
<keyword evidence="1" id="KW-1133">Transmembrane helix</keyword>
<feature type="transmembrane region" description="Helical" evidence="1">
    <location>
        <begin position="67"/>
        <end position="84"/>
    </location>
</feature>
<sequence length="155" mass="16353">MVSLVQLFQYVSIACGSLALCTGVTSIAVNTWLYAKGLNTIRLFVGCFGSGCEDFTDTSSDLTTVEIFLITALILVFIGNLAMIRFRLNPGKNAGLIAAYFQLIGGICAVLAISVLTDMTKAPADHYGSSFILAWITGGLALVASISGFISVKLI</sequence>
<reference evidence="2 3" key="1">
    <citation type="submission" date="2024-02" db="EMBL/GenBank/DDBJ databases">
        <authorList>
            <person name="Daric V."/>
            <person name="Darras S."/>
        </authorList>
    </citation>
    <scope>NUCLEOTIDE SEQUENCE [LARGE SCALE GENOMIC DNA]</scope>
</reference>
<organism evidence="2 3">
    <name type="scientific">Clavelina lepadiformis</name>
    <name type="common">Light-bulb sea squirt</name>
    <name type="synonym">Ascidia lepadiformis</name>
    <dbReference type="NCBI Taxonomy" id="159417"/>
    <lineage>
        <taxon>Eukaryota</taxon>
        <taxon>Metazoa</taxon>
        <taxon>Chordata</taxon>
        <taxon>Tunicata</taxon>
        <taxon>Ascidiacea</taxon>
        <taxon>Aplousobranchia</taxon>
        <taxon>Clavelinidae</taxon>
        <taxon>Clavelina</taxon>
    </lineage>
</organism>
<comment type="caution">
    <text evidence="2">The sequence shown here is derived from an EMBL/GenBank/DDBJ whole genome shotgun (WGS) entry which is preliminary data.</text>
</comment>
<feature type="transmembrane region" description="Helical" evidence="1">
    <location>
        <begin position="7"/>
        <end position="29"/>
    </location>
</feature>